<evidence type="ECO:0000313" key="1">
    <source>
        <dbReference type="EMBL" id="PQJ11169.1"/>
    </source>
</evidence>
<dbReference type="RefSeq" id="WP_105039897.1">
    <property type="nucleotide sequence ID" value="NZ_PPSL01000003.1"/>
</dbReference>
<organism evidence="1 2">
    <name type="scientific">Flavipsychrobacter stenotrophus</name>
    <dbReference type="NCBI Taxonomy" id="2077091"/>
    <lineage>
        <taxon>Bacteria</taxon>
        <taxon>Pseudomonadati</taxon>
        <taxon>Bacteroidota</taxon>
        <taxon>Chitinophagia</taxon>
        <taxon>Chitinophagales</taxon>
        <taxon>Chitinophagaceae</taxon>
        <taxon>Flavipsychrobacter</taxon>
    </lineage>
</organism>
<sequence>MKRIYFPLLTVLFFTTTAMKCYKDTPDCHHGIGLLNTSPTAVYYLKSMDSSLDGMPDPKLQRQGDESKCFSNNVHNLSTSICWENEIISSKHEAFYFYFFDVPVIDNTPWDSIVVRKQYLKKVKYTFNDFQQSGRMVYYP</sequence>
<keyword evidence="2" id="KW-1185">Reference proteome</keyword>
<protein>
    <submittedName>
        <fullName evidence="1">Uncharacterized protein</fullName>
    </submittedName>
</protein>
<dbReference type="Proteomes" id="UP000239872">
    <property type="component" value="Unassembled WGS sequence"/>
</dbReference>
<dbReference type="AlphaFoldDB" id="A0A2S7SW65"/>
<comment type="caution">
    <text evidence="1">The sequence shown here is derived from an EMBL/GenBank/DDBJ whole genome shotgun (WGS) entry which is preliminary data.</text>
</comment>
<reference evidence="1 2" key="1">
    <citation type="submission" date="2018-01" db="EMBL/GenBank/DDBJ databases">
        <title>A novel member of the phylum Bacteroidetes isolated from glacier ice.</title>
        <authorList>
            <person name="Liu Q."/>
            <person name="Xin Y.-H."/>
        </authorList>
    </citation>
    <scope>NUCLEOTIDE SEQUENCE [LARGE SCALE GENOMIC DNA]</scope>
    <source>
        <strain evidence="1 2">RB1R16</strain>
    </source>
</reference>
<proteinExistence type="predicted"/>
<evidence type="ECO:0000313" key="2">
    <source>
        <dbReference type="Proteomes" id="UP000239872"/>
    </source>
</evidence>
<dbReference type="EMBL" id="PPSL01000003">
    <property type="protein sequence ID" value="PQJ11169.1"/>
    <property type="molecule type" value="Genomic_DNA"/>
</dbReference>
<accession>A0A2S7SW65</accession>
<name>A0A2S7SW65_9BACT</name>
<gene>
    <name evidence="1" type="ORF">CJD36_014485</name>
</gene>